<dbReference type="EMBL" id="QMFY01000005">
    <property type="protein sequence ID" value="RAW01064.1"/>
    <property type="molecule type" value="Genomic_DNA"/>
</dbReference>
<dbReference type="OrthoDB" id="981737at2"/>
<proteinExistence type="predicted"/>
<gene>
    <name evidence="1" type="ORF">DQQ10_12605</name>
</gene>
<name>A0A364Y410_9BACT</name>
<sequence length="84" mass="9995">METQKVKTCFTITFTDDQYQRAKYYVEDMKRHPERVFWRGKEGKTDEELIIEQIAHRILSGFYNNDAFNAGKHIMRMDSSANLT</sequence>
<evidence type="ECO:0000313" key="2">
    <source>
        <dbReference type="Proteomes" id="UP000251889"/>
    </source>
</evidence>
<evidence type="ECO:0000313" key="1">
    <source>
        <dbReference type="EMBL" id="RAW01064.1"/>
    </source>
</evidence>
<dbReference type="AlphaFoldDB" id="A0A364Y410"/>
<organism evidence="1 2">
    <name type="scientific">Pseudochryseolinea flava</name>
    <dbReference type="NCBI Taxonomy" id="2059302"/>
    <lineage>
        <taxon>Bacteria</taxon>
        <taxon>Pseudomonadati</taxon>
        <taxon>Bacteroidota</taxon>
        <taxon>Cytophagia</taxon>
        <taxon>Cytophagales</taxon>
        <taxon>Fulvivirgaceae</taxon>
        <taxon>Pseudochryseolinea</taxon>
    </lineage>
</organism>
<protein>
    <submittedName>
        <fullName evidence="1">Uncharacterized protein</fullName>
    </submittedName>
</protein>
<dbReference type="RefSeq" id="WP_112747219.1">
    <property type="nucleotide sequence ID" value="NZ_QMFY01000005.1"/>
</dbReference>
<keyword evidence="2" id="KW-1185">Reference proteome</keyword>
<reference evidence="1 2" key="1">
    <citation type="submission" date="2018-06" db="EMBL/GenBank/DDBJ databases">
        <title>Chryseolinea flavus sp. nov., a member of the phylum Bacteroidetes isolated from soil.</title>
        <authorList>
            <person name="Li Y."/>
            <person name="Wang J."/>
        </authorList>
    </citation>
    <scope>NUCLEOTIDE SEQUENCE [LARGE SCALE GENOMIC DNA]</scope>
    <source>
        <strain evidence="1 2">SDU1-6</strain>
    </source>
</reference>
<accession>A0A364Y410</accession>
<dbReference type="Proteomes" id="UP000251889">
    <property type="component" value="Unassembled WGS sequence"/>
</dbReference>
<comment type="caution">
    <text evidence="1">The sequence shown here is derived from an EMBL/GenBank/DDBJ whole genome shotgun (WGS) entry which is preliminary data.</text>
</comment>